<evidence type="ECO:0000313" key="10">
    <source>
        <dbReference type="EMBL" id="KAF5368636.1"/>
    </source>
</evidence>
<dbReference type="GO" id="GO:0006351">
    <property type="term" value="P:DNA-templated transcription"/>
    <property type="evidence" value="ECO:0007669"/>
    <property type="project" value="InterPro"/>
</dbReference>
<dbReference type="Proteomes" id="UP000559256">
    <property type="component" value="Unassembled WGS sequence"/>
</dbReference>
<evidence type="ECO:0000256" key="4">
    <source>
        <dbReference type="ARBA" id="ARBA00023125"/>
    </source>
</evidence>
<keyword evidence="11" id="KW-1185">Reference proteome</keyword>
<dbReference type="InterPro" id="IPR007219">
    <property type="entry name" value="XnlR_reg_dom"/>
</dbReference>
<keyword evidence="3" id="KW-0805">Transcription regulation</keyword>
<keyword evidence="8" id="KW-0472">Membrane</keyword>
<name>A0A8H5GPK1_9AGAR</name>
<organism evidence="10 11">
    <name type="scientific">Tetrapyrgos nigripes</name>
    <dbReference type="NCBI Taxonomy" id="182062"/>
    <lineage>
        <taxon>Eukaryota</taxon>
        <taxon>Fungi</taxon>
        <taxon>Dikarya</taxon>
        <taxon>Basidiomycota</taxon>
        <taxon>Agaricomycotina</taxon>
        <taxon>Agaricomycetes</taxon>
        <taxon>Agaricomycetidae</taxon>
        <taxon>Agaricales</taxon>
        <taxon>Marasmiineae</taxon>
        <taxon>Marasmiaceae</taxon>
        <taxon>Tetrapyrgos</taxon>
    </lineage>
</organism>
<dbReference type="CDD" id="cd12148">
    <property type="entry name" value="fungal_TF_MHR"/>
    <property type="match status" value="1"/>
</dbReference>
<keyword evidence="4" id="KW-0238">DNA-binding</keyword>
<dbReference type="Pfam" id="PF04082">
    <property type="entry name" value="Fungal_trans"/>
    <property type="match status" value="1"/>
</dbReference>
<feature type="compositionally biased region" description="Low complexity" evidence="7">
    <location>
        <begin position="419"/>
        <end position="431"/>
    </location>
</feature>
<evidence type="ECO:0000256" key="1">
    <source>
        <dbReference type="ARBA" id="ARBA00022723"/>
    </source>
</evidence>
<dbReference type="AlphaFoldDB" id="A0A8H5GPK1"/>
<dbReference type="InterPro" id="IPR051615">
    <property type="entry name" value="Transcr_Regulatory_Elem"/>
</dbReference>
<evidence type="ECO:0000256" key="6">
    <source>
        <dbReference type="ARBA" id="ARBA00023242"/>
    </source>
</evidence>
<feature type="transmembrane region" description="Helical" evidence="8">
    <location>
        <begin position="72"/>
        <end position="96"/>
    </location>
</feature>
<dbReference type="GO" id="GO:0008270">
    <property type="term" value="F:zinc ion binding"/>
    <property type="evidence" value="ECO:0007669"/>
    <property type="project" value="InterPro"/>
</dbReference>
<feature type="domain" description="Xylanolytic transcriptional activator regulatory" evidence="9">
    <location>
        <begin position="507"/>
        <end position="586"/>
    </location>
</feature>
<feature type="region of interest" description="Disordered" evidence="7">
    <location>
        <begin position="1"/>
        <end position="31"/>
    </location>
</feature>
<keyword evidence="8" id="KW-0812">Transmembrane</keyword>
<evidence type="ECO:0000256" key="8">
    <source>
        <dbReference type="SAM" id="Phobius"/>
    </source>
</evidence>
<evidence type="ECO:0000256" key="5">
    <source>
        <dbReference type="ARBA" id="ARBA00023163"/>
    </source>
</evidence>
<feature type="compositionally biased region" description="Low complexity" evidence="7">
    <location>
        <begin position="247"/>
        <end position="269"/>
    </location>
</feature>
<evidence type="ECO:0000256" key="2">
    <source>
        <dbReference type="ARBA" id="ARBA00022833"/>
    </source>
</evidence>
<keyword evidence="1" id="KW-0479">Metal-binding</keyword>
<dbReference type="SMART" id="SM00906">
    <property type="entry name" value="Fungal_trans"/>
    <property type="match status" value="1"/>
</dbReference>
<comment type="caution">
    <text evidence="10">The sequence shown here is derived from an EMBL/GenBank/DDBJ whole genome shotgun (WGS) entry which is preliminary data.</text>
</comment>
<dbReference type="GO" id="GO:0003677">
    <property type="term" value="F:DNA binding"/>
    <property type="evidence" value="ECO:0007669"/>
    <property type="project" value="UniProtKB-KW"/>
</dbReference>
<evidence type="ECO:0000259" key="9">
    <source>
        <dbReference type="SMART" id="SM00906"/>
    </source>
</evidence>
<dbReference type="OrthoDB" id="2123952at2759"/>
<dbReference type="EMBL" id="JAACJM010000015">
    <property type="protein sequence ID" value="KAF5368636.1"/>
    <property type="molecule type" value="Genomic_DNA"/>
</dbReference>
<protein>
    <recommendedName>
        <fullName evidence="9">Xylanolytic transcriptional activator regulatory domain-containing protein</fullName>
    </recommendedName>
</protein>
<keyword evidence="8" id="KW-1133">Transmembrane helix</keyword>
<feature type="region of interest" description="Disordered" evidence="7">
    <location>
        <begin position="410"/>
        <end position="431"/>
    </location>
</feature>
<evidence type="ECO:0000256" key="3">
    <source>
        <dbReference type="ARBA" id="ARBA00023015"/>
    </source>
</evidence>
<keyword evidence="6" id="KW-0539">Nucleus</keyword>
<proteinExistence type="predicted"/>
<keyword evidence="5" id="KW-0804">Transcription</keyword>
<feature type="region of interest" description="Disordered" evidence="7">
    <location>
        <begin position="199"/>
        <end position="305"/>
    </location>
</feature>
<dbReference type="PANTHER" id="PTHR31313">
    <property type="entry name" value="TY1 ENHANCER ACTIVATOR"/>
    <property type="match status" value="1"/>
</dbReference>
<reference evidence="10 11" key="1">
    <citation type="journal article" date="2020" name="ISME J.">
        <title>Uncovering the hidden diversity of litter-decomposition mechanisms in mushroom-forming fungi.</title>
        <authorList>
            <person name="Floudas D."/>
            <person name="Bentzer J."/>
            <person name="Ahren D."/>
            <person name="Johansson T."/>
            <person name="Persson P."/>
            <person name="Tunlid A."/>
        </authorList>
    </citation>
    <scope>NUCLEOTIDE SEQUENCE [LARGE SCALE GENOMIC DNA]</scope>
    <source>
        <strain evidence="10 11">CBS 291.85</strain>
    </source>
</reference>
<sequence length="635" mass="71791">MNWHDSDPSDDNEAPDVQTASRKRSSRGTTSVPVPSFVLSICFQLATNVERLKANAKEAVETKEPLAKAAHWLGQVSSVVFVVVALLTLSGSLYIFRYFTRSLSLGIPLLILITGPSYKRGPPKGYIHAIEQRWHQVESLLGAILQCTDPRVRSVVADLRQDELAREILARVDMGPYGPAGRRYQPQGATKEDFFASVLRSNGPSSSGREQSRSRRQSRVSREKVSSLQDRGLSVVPTQEWQDSLSHRLASSSHSSSPSSFFAPGSSSSQRRRLDSESPTHPDWNNMYTFDQASDSEDHDSMKDPTEAMGELSLTENQEIRYHGKTSGLHLLSKNNRTDDRKEGGIWKLPMARVWPPSRDRAAHVIQEDDIPVEMPPIHVQDHLVDLYFTYIHPVFPVIHKSRFLSEYNSRKLQGGRTPSSTSSSPKPESSQKVTNLLLLTMFAITARFSDDAPSASNGKMWEAGCEYMEKARHILTQIFDRSRPFTVQSLLLLGYREFGIGSMEQGWIYIGMAIRMAIDLGLNRNAEAWKHHGHDLFSKAELQTRRQIWWICCLADRYGSVYMGRPIFIREEDFDTPLPDLHEEDEEIWQPMRSQVLDVTYPPIPGKVLTCFRANRLFVGHTGQHYYQDLSSAA</sequence>
<evidence type="ECO:0000256" key="7">
    <source>
        <dbReference type="SAM" id="MobiDB-lite"/>
    </source>
</evidence>
<dbReference type="PANTHER" id="PTHR31313:SF78">
    <property type="entry name" value="TRANSCRIPTION FACTOR DOMAIN-CONTAINING PROTEIN"/>
    <property type="match status" value="1"/>
</dbReference>
<gene>
    <name evidence="10" type="ORF">D9758_002174</name>
</gene>
<accession>A0A8H5GPK1</accession>
<evidence type="ECO:0000313" key="11">
    <source>
        <dbReference type="Proteomes" id="UP000559256"/>
    </source>
</evidence>
<keyword evidence="2" id="KW-0862">Zinc</keyword>